<sequence>MFDGLDDVNWHDLPATYGSAAGVPAKLRATMSPDPEVRRRALSSCDGDLVHQGHRNDCAPPAIPFLLEILAHGHPDLRSDLLEALLMLAVGYDETWLPETFAADRATPIEVACHAAVERGVPQFTALVQDPDSPVRRYAAALLGWFPACAATSVPALMPVVDDPDPSVAATAVLALGLLGSDHFSVRGPALVRGAAAIARARVHGPAAGPEVTAELLRWVSGEAEPLGTEIPYYEGNLHGYATLALGQVLPDDSDEAFETLLARIPQVQGMLAVPVVAEALRRAFPDGPRPPGSALNPRQQRLVHVLTTTPAIGELINLSAMVDAFVVPDR</sequence>
<comment type="caution">
    <text evidence="1">The sequence shown here is derived from an EMBL/GenBank/DDBJ whole genome shotgun (WGS) entry which is preliminary data.</text>
</comment>
<proteinExistence type="predicted"/>
<protein>
    <submittedName>
        <fullName evidence="1">HEAT repeat domain-containing protein</fullName>
    </submittedName>
</protein>
<accession>A0ABS5YNU4</accession>
<dbReference type="InterPro" id="IPR011989">
    <property type="entry name" value="ARM-like"/>
</dbReference>
<gene>
    <name evidence="1" type="ORF">KOI35_16605</name>
</gene>
<dbReference type="Gene3D" id="1.25.10.10">
    <property type="entry name" value="Leucine-rich Repeat Variant"/>
    <property type="match status" value="1"/>
</dbReference>
<dbReference type="Proteomes" id="UP001519654">
    <property type="component" value="Unassembled WGS sequence"/>
</dbReference>
<keyword evidence="2" id="KW-1185">Reference proteome</keyword>
<reference evidence="1 2" key="1">
    <citation type="submission" date="2021-06" db="EMBL/GenBank/DDBJ databases">
        <title>Actinoplanes lichenicola sp. nov., and Actinoplanes ovalisporus sp. nov., isolated from lichen in Thailand.</title>
        <authorList>
            <person name="Saeng-In P."/>
            <person name="Kanchanasin P."/>
            <person name="Yuki M."/>
            <person name="Kudo T."/>
            <person name="Ohkuma M."/>
            <person name="Phongsopitanun W."/>
            <person name="Tanasupawat S."/>
        </authorList>
    </citation>
    <scope>NUCLEOTIDE SEQUENCE [LARGE SCALE GENOMIC DNA]</scope>
    <source>
        <strain evidence="1 2">NBRC 110975</strain>
    </source>
</reference>
<evidence type="ECO:0000313" key="2">
    <source>
        <dbReference type="Proteomes" id="UP001519654"/>
    </source>
</evidence>
<dbReference type="EMBL" id="JAHKKG010000005">
    <property type="protein sequence ID" value="MBU2665125.1"/>
    <property type="molecule type" value="Genomic_DNA"/>
</dbReference>
<organism evidence="1 2">
    <name type="scientific">Paractinoplanes bogorensis</name>
    <dbReference type="NCBI Taxonomy" id="1610840"/>
    <lineage>
        <taxon>Bacteria</taxon>
        <taxon>Bacillati</taxon>
        <taxon>Actinomycetota</taxon>
        <taxon>Actinomycetes</taxon>
        <taxon>Micromonosporales</taxon>
        <taxon>Micromonosporaceae</taxon>
        <taxon>Paractinoplanes</taxon>
    </lineage>
</organism>
<evidence type="ECO:0000313" key="1">
    <source>
        <dbReference type="EMBL" id="MBU2665125.1"/>
    </source>
</evidence>
<dbReference type="InterPro" id="IPR016024">
    <property type="entry name" value="ARM-type_fold"/>
</dbReference>
<dbReference type="Pfam" id="PF13646">
    <property type="entry name" value="HEAT_2"/>
    <property type="match status" value="1"/>
</dbReference>
<name>A0ABS5YNU4_9ACTN</name>
<dbReference type="RefSeq" id="WP_215788361.1">
    <property type="nucleotide sequence ID" value="NZ_JAHKKG010000005.1"/>
</dbReference>
<dbReference type="SUPFAM" id="SSF48371">
    <property type="entry name" value="ARM repeat"/>
    <property type="match status" value="1"/>
</dbReference>